<dbReference type="GO" id="GO:0016987">
    <property type="term" value="F:sigma factor activity"/>
    <property type="evidence" value="ECO:0007669"/>
    <property type="project" value="UniProtKB-KW"/>
</dbReference>
<keyword evidence="5 6" id="KW-0804">Transcription</keyword>
<keyword evidence="4 6" id="KW-0238">DNA-binding</keyword>
<dbReference type="GO" id="GO:0006950">
    <property type="term" value="P:response to stress"/>
    <property type="evidence" value="ECO:0007669"/>
    <property type="project" value="UniProtKB-ARBA"/>
</dbReference>
<proteinExistence type="inferred from homology"/>
<dbReference type="InterPro" id="IPR013325">
    <property type="entry name" value="RNA_pol_sigma_r2"/>
</dbReference>
<sequence length="175" mass="20914">MEKMFNDLFTKYHHDLFNFLYYMVHNREQAEDLVQEVYIRVFKSSQQFKGECSQKTWLFAIARNVAIDCFRKQKGLKQRVLANFDLPQWEIKDCSPLPEEIINQKEKTLLMYHCLEQCSLDQKCVIILRFIQELSINETAQALGWKESKVKTTQHRAIKQLRMFMKEALKNEKVG</sequence>
<dbReference type="RefSeq" id="WP_090631289.1">
    <property type="nucleotide sequence ID" value="NZ_CVRB01000001.1"/>
</dbReference>
<dbReference type="EMBL" id="CVRB01000001">
    <property type="protein sequence ID" value="CRK80962.1"/>
    <property type="molecule type" value="Genomic_DNA"/>
</dbReference>
<dbReference type="OrthoDB" id="9794508at2"/>
<evidence type="ECO:0000256" key="1">
    <source>
        <dbReference type="ARBA" id="ARBA00010641"/>
    </source>
</evidence>
<dbReference type="InterPro" id="IPR014284">
    <property type="entry name" value="RNA_pol_sigma-70_dom"/>
</dbReference>
<name>A0A0U1NTA2_9BACI</name>
<evidence type="ECO:0000256" key="6">
    <source>
        <dbReference type="RuleBase" id="RU000716"/>
    </source>
</evidence>
<dbReference type="Pfam" id="PF04542">
    <property type="entry name" value="Sigma70_r2"/>
    <property type="match status" value="1"/>
</dbReference>
<dbReference type="InterPro" id="IPR036388">
    <property type="entry name" value="WH-like_DNA-bd_sf"/>
</dbReference>
<protein>
    <recommendedName>
        <fullName evidence="6">RNA polymerase sigma factor</fullName>
    </recommendedName>
</protein>
<accession>A0A0U1NTA2</accession>
<feature type="domain" description="RNA polymerase sigma-70 region 2" evidence="7">
    <location>
        <begin position="8"/>
        <end position="74"/>
    </location>
</feature>
<keyword evidence="3 6" id="KW-0731">Sigma factor</keyword>
<dbReference type="STRING" id="1499688.BN000_00853"/>
<dbReference type="PROSITE" id="PS01063">
    <property type="entry name" value="SIGMA70_ECF"/>
    <property type="match status" value="1"/>
</dbReference>
<reference evidence="10" key="1">
    <citation type="submission" date="2015-05" db="EMBL/GenBank/DDBJ databases">
        <authorList>
            <person name="Urmite Genomes"/>
        </authorList>
    </citation>
    <scope>NUCLEOTIDE SEQUENCE [LARGE SCALE GENOMIC DNA]</scope>
    <source>
        <strain evidence="10">LF1</strain>
    </source>
</reference>
<dbReference type="InterPro" id="IPR013324">
    <property type="entry name" value="RNA_pol_sigma_r3/r4-like"/>
</dbReference>
<dbReference type="InterPro" id="IPR007627">
    <property type="entry name" value="RNA_pol_sigma70_r2"/>
</dbReference>
<dbReference type="PANTHER" id="PTHR43133:SF60">
    <property type="entry name" value="RNA POLYMERASE SIGMA FACTOR SIGV"/>
    <property type="match status" value="1"/>
</dbReference>
<evidence type="ECO:0000256" key="4">
    <source>
        <dbReference type="ARBA" id="ARBA00023125"/>
    </source>
</evidence>
<dbReference type="CDD" id="cd06171">
    <property type="entry name" value="Sigma70_r4"/>
    <property type="match status" value="1"/>
</dbReference>
<keyword evidence="10" id="KW-1185">Reference proteome</keyword>
<dbReference type="SUPFAM" id="SSF88946">
    <property type="entry name" value="Sigma2 domain of RNA polymerase sigma factors"/>
    <property type="match status" value="1"/>
</dbReference>
<dbReference type="InterPro" id="IPR039425">
    <property type="entry name" value="RNA_pol_sigma-70-like"/>
</dbReference>
<dbReference type="Gene3D" id="1.10.1740.10">
    <property type="match status" value="1"/>
</dbReference>
<evidence type="ECO:0000313" key="10">
    <source>
        <dbReference type="Proteomes" id="UP000199087"/>
    </source>
</evidence>
<evidence type="ECO:0000259" key="7">
    <source>
        <dbReference type="Pfam" id="PF04542"/>
    </source>
</evidence>
<dbReference type="InterPro" id="IPR000838">
    <property type="entry name" value="RNA_pol_sigma70_ECF_CS"/>
</dbReference>
<dbReference type="GO" id="GO:0006352">
    <property type="term" value="P:DNA-templated transcription initiation"/>
    <property type="evidence" value="ECO:0007669"/>
    <property type="project" value="InterPro"/>
</dbReference>
<dbReference type="Proteomes" id="UP000199087">
    <property type="component" value="Unassembled WGS sequence"/>
</dbReference>
<dbReference type="Pfam" id="PF08281">
    <property type="entry name" value="Sigma70_r4_2"/>
    <property type="match status" value="1"/>
</dbReference>
<dbReference type="InterPro" id="IPR013249">
    <property type="entry name" value="RNA_pol_sigma70_r4_t2"/>
</dbReference>
<keyword evidence="2 6" id="KW-0805">Transcription regulation</keyword>
<evidence type="ECO:0000256" key="5">
    <source>
        <dbReference type="ARBA" id="ARBA00023163"/>
    </source>
</evidence>
<dbReference type="SUPFAM" id="SSF88659">
    <property type="entry name" value="Sigma3 and sigma4 domains of RNA polymerase sigma factors"/>
    <property type="match status" value="1"/>
</dbReference>
<dbReference type="GO" id="GO:0003677">
    <property type="term" value="F:DNA binding"/>
    <property type="evidence" value="ECO:0007669"/>
    <property type="project" value="UniProtKB-KW"/>
</dbReference>
<dbReference type="NCBIfam" id="TIGR02937">
    <property type="entry name" value="sigma70-ECF"/>
    <property type="match status" value="1"/>
</dbReference>
<evidence type="ECO:0000256" key="3">
    <source>
        <dbReference type="ARBA" id="ARBA00023082"/>
    </source>
</evidence>
<organism evidence="9 10">
    <name type="scientific">Neobacillus massiliamazoniensis</name>
    <dbReference type="NCBI Taxonomy" id="1499688"/>
    <lineage>
        <taxon>Bacteria</taxon>
        <taxon>Bacillati</taxon>
        <taxon>Bacillota</taxon>
        <taxon>Bacilli</taxon>
        <taxon>Bacillales</taxon>
        <taxon>Bacillaceae</taxon>
        <taxon>Neobacillus</taxon>
    </lineage>
</organism>
<evidence type="ECO:0000313" key="9">
    <source>
        <dbReference type="EMBL" id="CRK80962.1"/>
    </source>
</evidence>
<feature type="domain" description="RNA polymerase sigma factor 70 region 4 type 2" evidence="8">
    <location>
        <begin position="111"/>
        <end position="161"/>
    </location>
</feature>
<evidence type="ECO:0000256" key="2">
    <source>
        <dbReference type="ARBA" id="ARBA00023015"/>
    </source>
</evidence>
<evidence type="ECO:0000259" key="8">
    <source>
        <dbReference type="Pfam" id="PF08281"/>
    </source>
</evidence>
<dbReference type="AlphaFoldDB" id="A0A0U1NTA2"/>
<gene>
    <name evidence="9" type="primary">sigX_1</name>
    <name evidence="9" type="ORF">BN000_00853</name>
</gene>
<comment type="similarity">
    <text evidence="1 6">Belongs to the sigma-70 factor family. ECF subfamily.</text>
</comment>
<dbReference type="Gene3D" id="1.10.10.10">
    <property type="entry name" value="Winged helix-like DNA-binding domain superfamily/Winged helix DNA-binding domain"/>
    <property type="match status" value="1"/>
</dbReference>
<dbReference type="PANTHER" id="PTHR43133">
    <property type="entry name" value="RNA POLYMERASE ECF-TYPE SIGMA FACTO"/>
    <property type="match status" value="1"/>
</dbReference>